<evidence type="ECO:0000313" key="2">
    <source>
        <dbReference type="EMBL" id="KAF9598834.1"/>
    </source>
</evidence>
<comment type="caution">
    <text evidence="2">The sequence shown here is derived from an EMBL/GenBank/DDBJ whole genome shotgun (WGS) entry which is preliminary data.</text>
</comment>
<name>A0A835HIA3_9MAGN</name>
<dbReference type="Proteomes" id="UP000631114">
    <property type="component" value="Unassembled WGS sequence"/>
</dbReference>
<dbReference type="AlphaFoldDB" id="A0A835HIA3"/>
<evidence type="ECO:0000256" key="1">
    <source>
        <dbReference type="SAM" id="MobiDB-lite"/>
    </source>
</evidence>
<gene>
    <name evidence="2" type="ORF">IFM89_031502</name>
</gene>
<organism evidence="2 3">
    <name type="scientific">Coptis chinensis</name>
    <dbReference type="NCBI Taxonomy" id="261450"/>
    <lineage>
        <taxon>Eukaryota</taxon>
        <taxon>Viridiplantae</taxon>
        <taxon>Streptophyta</taxon>
        <taxon>Embryophyta</taxon>
        <taxon>Tracheophyta</taxon>
        <taxon>Spermatophyta</taxon>
        <taxon>Magnoliopsida</taxon>
        <taxon>Ranunculales</taxon>
        <taxon>Ranunculaceae</taxon>
        <taxon>Coptidoideae</taxon>
        <taxon>Coptis</taxon>
    </lineage>
</organism>
<keyword evidence="3" id="KW-1185">Reference proteome</keyword>
<evidence type="ECO:0000313" key="3">
    <source>
        <dbReference type="Proteomes" id="UP000631114"/>
    </source>
</evidence>
<sequence>MVRHQENDDDSIEHFEDAQPQPQQQTDGEFSEDLDHQESSVSEALVIAIVPFVLEVPLRCEVNTSNNFSTLDSEDNVPEMQDELVREVGFVSGRWGDLVETAPVQLPVKRDGAQIGYHKNSSIWPGIRKALNEVYSRSQWVVGLGHRIDFWRDRWAGTHSIQEALHLSDRELRGCSSRVSSIIGNGHKSCLPAILELIQNVGLSINNMKRAEDDTLIWLPDLKAANAWKLHMHIGRAATDLAAKEKGIQLASKCKLWTARRRPEPSLVAMHFCRKDLELASGKVQIHSRL</sequence>
<protein>
    <submittedName>
        <fullName evidence="2">Uncharacterized protein</fullName>
    </submittedName>
</protein>
<dbReference type="EMBL" id="JADFTS010000007">
    <property type="protein sequence ID" value="KAF9598834.1"/>
    <property type="molecule type" value="Genomic_DNA"/>
</dbReference>
<dbReference type="OrthoDB" id="689430at2759"/>
<reference evidence="2 3" key="1">
    <citation type="submission" date="2020-10" db="EMBL/GenBank/DDBJ databases">
        <title>The Coptis chinensis genome and diversification of protoberbering-type alkaloids.</title>
        <authorList>
            <person name="Wang B."/>
            <person name="Shu S."/>
            <person name="Song C."/>
            <person name="Liu Y."/>
        </authorList>
    </citation>
    <scope>NUCLEOTIDE SEQUENCE [LARGE SCALE GENOMIC DNA]</scope>
    <source>
        <strain evidence="2">HL-2020</strain>
        <tissue evidence="2">Leaf</tissue>
    </source>
</reference>
<feature type="region of interest" description="Disordered" evidence="1">
    <location>
        <begin position="1"/>
        <end position="36"/>
    </location>
</feature>
<proteinExistence type="predicted"/>
<accession>A0A835HIA3</accession>
<feature type="compositionally biased region" description="Basic and acidic residues" evidence="1">
    <location>
        <begin position="1"/>
        <end position="17"/>
    </location>
</feature>